<keyword evidence="1" id="KW-1133">Transmembrane helix</keyword>
<evidence type="ECO:0000313" key="2">
    <source>
        <dbReference type="EMBL" id="GAA4849858.1"/>
    </source>
</evidence>
<comment type="caution">
    <text evidence="2">The sequence shown here is derived from an EMBL/GenBank/DDBJ whole genome shotgun (WGS) entry which is preliminary data.</text>
</comment>
<keyword evidence="3" id="KW-1185">Reference proteome</keyword>
<organism evidence="2 3">
    <name type="scientific">Algivirga pacifica</name>
    <dbReference type="NCBI Taxonomy" id="1162670"/>
    <lineage>
        <taxon>Bacteria</taxon>
        <taxon>Pseudomonadati</taxon>
        <taxon>Bacteroidota</taxon>
        <taxon>Cytophagia</taxon>
        <taxon>Cytophagales</taxon>
        <taxon>Flammeovirgaceae</taxon>
        <taxon>Algivirga</taxon>
    </lineage>
</organism>
<gene>
    <name evidence="2" type="ORF">GCM10023331_38200</name>
</gene>
<feature type="transmembrane region" description="Helical" evidence="1">
    <location>
        <begin position="36"/>
        <end position="57"/>
    </location>
</feature>
<evidence type="ECO:0000256" key="1">
    <source>
        <dbReference type="SAM" id="Phobius"/>
    </source>
</evidence>
<protein>
    <submittedName>
        <fullName evidence="2">Uncharacterized protein</fullName>
    </submittedName>
</protein>
<keyword evidence="1" id="KW-0812">Transmembrane</keyword>
<proteinExistence type="predicted"/>
<reference evidence="3" key="1">
    <citation type="journal article" date="2019" name="Int. J. Syst. Evol. Microbiol.">
        <title>The Global Catalogue of Microorganisms (GCM) 10K type strain sequencing project: providing services to taxonomists for standard genome sequencing and annotation.</title>
        <authorList>
            <consortium name="The Broad Institute Genomics Platform"/>
            <consortium name="The Broad Institute Genome Sequencing Center for Infectious Disease"/>
            <person name="Wu L."/>
            <person name="Ma J."/>
        </authorList>
    </citation>
    <scope>NUCLEOTIDE SEQUENCE [LARGE SCALE GENOMIC DNA]</scope>
    <source>
        <strain evidence="3">JCM 18326</strain>
    </source>
</reference>
<feature type="transmembrane region" description="Helical" evidence="1">
    <location>
        <begin position="12"/>
        <end position="30"/>
    </location>
</feature>
<keyword evidence="1" id="KW-0472">Membrane</keyword>
<dbReference type="Proteomes" id="UP001500298">
    <property type="component" value="Unassembled WGS sequence"/>
</dbReference>
<dbReference type="RefSeq" id="WP_345374758.1">
    <property type="nucleotide sequence ID" value="NZ_BAABJX010000062.1"/>
</dbReference>
<name>A0ABP9DKB8_9BACT</name>
<sequence>MKFKPLEEIKYLLIVWVIYTAFFFGVMLIIEKEAEFSYYIQGMLVMMLVSYIVRVILKIMKSLE</sequence>
<accession>A0ABP9DKB8</accession>
<evidence type="ECO:0000313" key="3">
    <source>
        <dbReference type="Proteomes" id="UP001500298"/>
    </source>
</evidence>
<dbReference type="EMBL" id="BAABJX010000062">
    <property type="protein sequence ID" value="GAA4849858.1"/>
    <property type="molecule type" value="Genomic_DNA"/>
</dbReference>